<feature type="compositionally biased region" description="Polar residues" evidence="17">
    <location>
        <begin position="309"/>
        <end position="326"/>
    </location>
</feature>
<dbReference type="OrthoDB" id="372624at2759"/>
<feature type="domain" description="DBINO" evidence="20">
    <location>
        <begin position="696"/>
        <end position="821"/>
    </location>
</feature>
<dbReference type="Proteomes" id="UP000095728">
    <property type="component" value="Unassembled WGS sequence"/>
</dbReference>
<dbReference type="FunFam" id="3.40.50.300:FF:001269">
    <property type="entry name" value="SNF2 family helicase/ATPase"/>
    <property type="match status" value="1"/>
</dbReference>
<feature type="coiled-coil region" evidence="16">
    <location>
        <begin position="543"/>
        <end position="570"/>
    </location>
</feature>
<feature type="compositionally biased region" description="Basic residues" evidence="17">
    <location>
        <begin position="333"/>
        <end position="345"/>
    </location>
</feature>
<evidence type="ECO:0000259" key="18">
    <source>
        <dbReference type="PROSITE" id="PS51192"/>
    </source>
</evidence>
<dbReference type="InterPro" id="IPR027417">
    <property type="entry name" value="P-loop_NTPase"/>
</dbReference>
<dbReference type="FunFam" id="3.40.50.10810:FF:000022">
    <property type="entry name" value="Blast:Putative DNA helicase Ino80"/>
    <property type="match status" value="1"/>
</dbReference>
<dbReference type="CDD" id="cd18793">
    <property type="entry name" value="SF2_C_SNF"/>
    <property type="match status" value="1"/>
</dbReference>
<dbReference type="GO" id="GO:0031011">
    <property type="term" value="C:Ino80 complex"/>
    <property type="evidence" value="ECO:0007669"/>
    <property type="project" value="UniProtKB-UniRule"/>
</dbReference>
<organism evidence="21 22">
    <name type="scientific">Hanseniaspora osmophila</name>
    <dbReference type="NCBI Taxonomy" id="56408"/>
    <lineage>
        <taxon>Eukaryota</taxon>
        <taxon>Fungi</taxon>
        <taxon>Dikarya</taxon>
        <taxon>Ascomycota</taxon>
        <taxon>Saccharomycotina</taxon>
        <taxon>Saccharomycetes</taxon>
        <taxon>Saccharomycodales</taxon>
        <taxon>Saccharomycodaceae</taxon>
        <taxon>Hanseniaspora</taxon>
    </lineage>
</organism>
<proteinExistence type="inferred from homology"/>
<comment type="similarity">
    <text evidence="2 15">Belongs to the SNF2/RAD54 helicase family.</text>
</comment>
<keyword evidence="21" id="KW-0347">Helicase</keyword>
<dbReference type="InterPro" id="IPR050520">
    <property type="entry name" value="INO80/SWR1_helicase"/>
</dbReference>
<dbReference type="GO" id="GO:0006281">
    <property type="term" value="P:DNA repair"/>
    <property type="evidence" value="ECO:0007669"/>
    <property type="project" value="UniProtKB-UniRule"/>
</dbReference>
<keyword evidence="22" id="KW-1185">Reference proteome</keyword>
<dbReference type="SMART" id="SM00487">
    <property type="entry name" value="DEXDc"/>
    <property type="match status" value="1"/>
</dbReference>
<keyword evidence="12 15" id="KW-0234">DNA repair</keyword>
<comment type="caution">
    <text evidence="21">The sequence shown here is derived from an EMBL/GenBank/DDBJ whole genome shotgun (WGS) entry which is preliminary data.</text>
</comment>
<dbReference type="PANTHER" id="PTHR45685:SF2">
    <property type="entry name" value="CHROMATIN-REMODELING ATPASE INO80"/>
    <property type="match status" value="1"/>
</dbReference>
<dbReference type="InterPro" id="IPR001650">
    <property type="entry name" value="Helicase_C-like"/>
</dbReference>
<evidence type="ECO:0000256" key="2">
    <source>
        <dbReference type="ARBA" id="ARBA00007025"/>
    </source>
</evidence>
<feature type="compositionally biased region" description="Acidic residues" evidence="17">
    <location>
        <begin position="629"/>
        <end position="648"/>
    </location>
</feature>
<dbReference type="EMBL" id="LPNM01000005">
    <property type="protein sequence ID" value="OEJ88324.1"/>
    <property type="molecule type" value="Genomic_DNA"/>
</dbReference>
<dbReference type="GO" id="GO:0010557">
    <property type="term" value="P:positive regulation of macromolecule biosynthetic process"/>
    <property type="evidence" value="ECO:0007669"/>
    <property type="project" value="UniProtKB-ARBA"/>
</dbReference>
<dbReference type="SUPFAM" id="SSF52540">
    <property type="entry name" value="P-loop containing nucleoside triphosphate hydrolases"/>
    <property type="match status" value="2"/>
</dbReference>
<dbReference type="GO" id="GO:0004386">
    <property type="term" value="F:helicase activity"/>
    <property type="evidence" value="ECO:0007669"/>
    <property type="project" value="UniProtKB-KW"/>
</dbReference>
<evidence type="ECO:0000256" key="11">
    <source>
        <dbReference type="ARBA" id="ARBA00023163"/>
    </source>
</evidence>
<feature type="region of interest" description="Disordered" evidence="17">
    <location>
        <begin position="579"/>
        <end position="667"/>
    </location>
</feature>
<keyword evidence="5 15" id="KW-0227">DNA damage</keyword>
<comment type="function">
    <text evidence="15">ATPase component of the INO80 complex which remodels chromatin by shifting nucleosomes and is involved in DNA repair.</text>
</comment>
<dbReference type="Pfam" id="PF00176">
    <property type="entry name" value="SNF2-rel_dom"/>
    <property type="match status" value="1"/>
</dbReference>
<evidence type="ECO:0000256" key="10">
    <source>
        <dbReference type="ARBA" id="ARBA00023159"/>
    </source>
</evidence>
<feature type="domain" description="Helicase C-terminal" evidence="19">
    <location>
        <begin position="1535"/>
        <end position="1689"/>
    </location>
</feature>
<name>A0A1E5RN86_9ASCO</name>
<feature type="compositionally biased region" description="Basic residues" evidence="17">
    <location>
        <begin position="496"/>
        <end position="507"/>
    </location>
</feature>
<dbReference type="Pfam" id="PF00271">
    <property type="entry name" value="Helicase_C"/>
    <property type="match status" value="1"/>
</dbReference>
<keyword evidence="6 15" id="KW-0378">Hydrolase</keyword>
<dbReference type="Gene3D" id="3.40.50.10810">
    <property type="entry name" value="Tandem AAA-ATPase domain"/>
    <property type="match status" value="1"/>
</dbReference>
<dbReference type="PROSITE" id="PS51194">
    <property type="entry name" value="HELICASE_CTER"/>
    <property type="match status" value="1"/>
</dbReference>
<feature type="compositionally biased region" description="Acidic residues" evidence="17">
    <location>
        <begin position="266"/>
        <end position="293"/>
    </location>
</feature>
<keyword evidence="7 15" id="KW-0067">ATP-binding</keyword>
<dbReference type="PROSITE" id="PS51413">
    <property type="entry name" value="DBINO"/>
    <property type="match status" value="1"/>
</dbReference>
<feature type="compositionally biased region" description="Polar residues" evidence="17">
    <location>
        <begin position="829"/>
        <end position="838"/>
    </location>
</feature>
<evidence type="ECO:0000256" key="13">
    <source>
        <dbReference type="ARBA" id="ARBA00023242"/>
    </source>
</evidence>
<feature type="compositionally biased region" description="Acidic residues" evidence="17">
    <location>
        <begin position="454"/>
        <end position="472"/>
    </location>
</feature>
<feature type="compositionally biased region" description="Basic and acidic residues" evidence="17">
    <location>
        <begin position="407"/>
        <end position="417"/>
    </location>
</feature>
<evidence type="ECO:0000256" key="14">
    <source>
        <dbReference type="ARBA" id="ARBA00049360"/>
    </source>
</evidence>
<comment type="domain">
    <text evidence="15">The DBINO region is involved in binding to DNA.</text>
</comment>
<dbReference type="PANTHER" id="PTHR45685">
    <property type="entry name" value="HELICASE SRCAP-RELATED"/>
    <property type="match status" value="1"/>
</dbReference>
<dbReference type="GO" id="GO:0006366">
    <property type="term" value="P:transcription by RNA polymerase II"/>
    <property type="evidence" value="ECO:0007669"/>
    <property type="project" value="UniProtKB-ARBA"/>
</dbReference>
<keyword evidence="16" id="KW-0175">Coiled coil</keyword>
<sequence>MSLKDILNQEVVTTDPSGEIVMEPRSYQLEITENGNNSMMINGSGHINDQSLNKKDINTRVPINHAIPHKETQNKTYSDITSFQKHLKCLQKMDYNESVLQDWNFLNLQELELITIWNNQIKDILEENDTVNEDIFESSSISATTGTKTSGKNNIKPDIVDNSLQLHKGDKTKVNNVKDRDNSVDLLATNSHKGLDNLCDNMDYVNKEWGMYQQYLNRKQGVLEKACDDMISKHLPQVKKALKEREKWELEQSTNRKRKAMREQSVENEEDEEDGENEEEEEEGEDDDEEDENSLMMENESNSGDERSLQITQKTKNKLIPTTTLNGKELLIKPKKNKKSLKNNKRLNGNEISDSLSNKTNVSNLLKRKKLNDSTASLINFSKSKKLSSNGNVNSNIHSSYDSDVDGDIKNESRQTPDIHNLSKYFYGKGKKGKSNSHEDTLNNNGYLDKDEREENDEEGEEGEEEQEDDETQTVNGQPLRRSGRVAVTQEEKNRSVIKRMVSKQQKKASEERKRRFTQCVVSDFDESTKKVEIKITLKQHHMKMYKRHIREKEQTKKKEEKAAAAALAAAEAAKTAAATKASQKSKQGKQSKKTNKDKDELQLQQQDKQDLQSTNGKKGKKGKSTADDNTEDQGPDDLEDEDEDLNEEQTNIEIPPLDTTNNHFDTENLPRYGLKMNAREARAIQRHYDNTFFAIWKDLARKDSNKYSKTLQSMQQVRMQNTRKTASLVAREAKKWQMKNMRQMRDVQVRARRGIREMSSYWKRNERDEKELKKKREKELLERAKKEEEEKEKQRQAKQLEFLLTKSEMVSHFIAKKVKTSEHEKAHNSATNLTELANTPHDGDEERPNIELDLTGEIQAETQLHEIDFDNENQEMLDKRAMENASNILKKQQRSVQTYDYNEDAQDELNFQNPSTLGDSTLEQPKILACTLKEYQLNGLRWLNSIYSMGMNGILADEMGLGKTVQSISMLANLAENHNIWGPFIVVTPASTLHNWVQEISKFVPDFKILPYWGNANDRKILRRFWDRKHLRYNKDSPFHIMVTSYQMIVSDAAYLQKMKWQYMILDEAQAIKSAQSQRWKTLLSFHCRNRLLLTGTPIQNNMEELWALLHFIMPDYFNSIDDFNTWFNKDSKDGNMNGMNTDHLNRLHDILKPFMLRRIKKNVQSELGDKIEIDVMCDLTQRQKKLYNSLRSKMSSNYEEIERAAIGGAAIADEENNNTSNGSKNGGSSSTSDTKLINAVMEFRKVCNHPDLFERADVNSPFLFGTFGNLNSFLNDKDNLDLMYSSKNIISVNVPRLIYDEMILPNFENNHIDIKDHILQEKFNIFNSTFENVKYWSFLCLLSGFENPNELKKMSQAQLLQRVLSLFKNPKEVVARVEFLSGLQKQEFSKNTSNLLVPTKNDMLSYAQNIEPDSIVGNLLNVRKSYYNEHYTNNLKPAFSVVAAAPPIVPNVFNTKSLANTLDNVLFDDKLTQALSTIPASIQNDLVVNKNVKIEELPKSEMWPEPLNRNFSTRHISMPSMDRFITDSAKLKKLDQLLVKLKEEDHRVLVYFQMTKMMDLMEDYLTYRQYKHIRLDGSSKLEDRRDLVHDWQTKPEIFVFLLSTRAGGLGINLTAADTVIFYDSDWNPTIDSQAMDRAHRLGQKKQVTVYRLLCRDTIEERMRDTAIKKEQVQKVVMEGKKKNKKIQDAVQVANAGEKQIPQPIHESS</sequence>
<dbReference type="SMART" id="SM00490">
    <property type="entry name" value="HELICc"/>
    <property type="match status" value="1"/>
</dbReference>
<dbReference type="InterPro" id="IPR014001">
    <property type="entry name" value="Helicase_ATP-bd"/>
</dbReference>
<dbReference type="PROSITE" id="PS51192">
    <property type="entry name" value="HELICASE_ATP_BIND_1"/>
    <property type="match status" value="1"/>
</dbReference>
<evidence type="ECO:0000256" key="7">
    <source>
        <dbReference type="ARBA" id="ARBA00022840"/>
    </source>
</evidence>
<comment type="subunit">
    <text evidence="15">Component of the INO80 chromatin-remodeling complex.</text>
</comment>
<keyword evidence="9 15" id="KW-0238">DNA-binding</keyword>
<evidence type="ECO:0000256" key="12">
    <source>
        <dbReference type="ARBA" id="ARBA00023204"/>
    </source>
</evidence>
<feature type="compositionally biased region" description="Polar residues" evidence="17">
    <location>
        <begin position="385"/>
        <end position="402"/>
    </location>
</feature>
<keyword evidence="13" id="KW-0539">Nucleus</keyword>
<feature type="region of interest" description="Disordered" evidence="17">
    <location>
        <begin position="246"/>
        <end position="357"/>
    </location>
</feature>
<dbReference type="GO" id="GO:0016887">
    <property type="term" value="F:ATP hydrolysis activity"/>
    <property type="evidence" value="ECO:0007669"/>
    <property type="project" value="TreeGrafter"/>
</dbReference>
<feature type="region of interest" description="Disordered" evidence="17">
    <location>
        <begin position="1214"/>
        <end position="1234"/>
    </location>
</feature>
<comment type="catalytic activity">
    <reaction evidence="14 15">
        <text>ATP + H2O = ADP + phosphate + H(+)</text>
        <dbReference type="Rhea" id="RHEA:13065"/>
        <dbReference type="ChEBI" id="CHEBI:15377"/>
        <dbReference type="ChEBI" id="CHEBI:15378"/>
        <dbReference type="ChEBI" id="CHEBI:30616"/>
        <dbReference type="ChEBI" id="CHEBI:43474"/>
        <dbReference type="ChEBI" id="CHEBI:456216"/>
    </reaction>
</comment>
<dbReference type="InterPro" id="IPR020838">
    <property type="entry name" value="DBINO"/>
</dbReference>
<reference evidence="22" key="1">
    <citation type="journal article" date="2016" name="Genome Announc.">
        <title>Genome sequences of three species of Hanseniaspora isolated from spontaneous wine fermentations.</title>
        <authorList>
            <person name="Sternes P.R."/>
            <person name="Lee D."/>
            <person name="Kutyna D.R."/>
            <person name="Borneman A.R."/>
        </authorList>
    </citation>
    <scope>NUCLEOTIDE SEQUENCE [LARGE SCALE GENOMIC DNA]</scope>
    <source>
        <strain evidence="22">AWRI3579</strain>
    </source>
</reference>
<dbReference type="GO" id="GO:0003677">
    <property type="term" value="F:DNA binding"/>
    <property type="evidence" value="ECO:0007669"/>
    <property type="project" value="UniProtKB-UniRule"/>
</dbReference>
<evidence type="ECO:0000256" key="15">
    <source>
        <dbReference type="RuleBase" id="RU368001"/>
    </source>
</evidence>
<evidence type="ECO:0000256" key="8">
    <source>
        <dbReference type="ARBA" id="ARBA00023015"/>
    </source>
</evidence>
<keyword evidence="8" id="KW-0805">Transcription regulation</keyword>
<dbReference type="Gene3D" id="3.40.50.300">
    <property type="entry name" value="P-loop containing nucleotide triphosphate hydrolases"/>
    <property type="match status" value="1"/>
</dbReference>
<comment type="subcellular location">
    <subcellularLocation>
        <location evidence="1 15">Nucleus</location>
    </subcellularLocation>
</comment>
<keyword evidence="10" id="KW-0010">Activator</keyword>
<evidence type="ECO:0000259" key="19">
    <source>
        <dbReference type="PROSITE" id="PS51194"/>
    </source>
</evidence>
<dbReference type="GO" id="GO:0040029">
    <property type="term" value="P:epigenetic regulation of gene expression"/>
    <property type="evidence" value="ECO:0007669"/>
    <property type="project" value="UniProtKB-ARBA"/>
</dbReference>
<feature type="domain" description="Helicase ATP-binding" evidence="18">
    <location>
        <begin position="945"/>
        <end position="1117"/>
    </location>
</feature>
<protein>
    <recommendedName>
        <fullName evidence="3 15">Chromatin-remodeling ATPase INO80</fullName>
        <ecNumber evidence="15">3.6.4.-</ecNumber>
    </recommendedName>
</protein>
<accession>A0A1E5RN86</accession>
<dbReference type="InterPro" id="IPR000330">
    <property type="entry name" value="SNF2_N"/>
</dbReference>
<evidence type="ECO:0000256" key="6">
    <source>
        <dbReference type="ARBA" id="ARBA00022801"/>
    </source>
</evidence>
<evidence type="ECO:0000313" key="22">
    <source>
        <dbReference type="Proteomes" id="UP000095728"/>
    </source>
</evidence>
<feature type="region of interest" description="Disordered" evidence="17">
    <location>
        <begin position="385"/>
        <end position="516"/>
    </location>
</feature>
<dbReference type="InterPro" id="IPR049730">
    <property type="entry name" value="SNF2/RAD54-like_C"/>
</dbReference>
<feature type="region of interest" description="Disordered" evidence="17">
    <location>
        <begin position="820"/>
        <end position="846"/>
    </location>
</feature>
<feature type="coiled-coil region" evidence="16">
    <location>
        <begin position="764"/>
        <end position="807"/>
    </location>
</feature>
<dbReference type="STRING" id="56408.A0A1E5RN86"/>
<evidence type="ECO:0000256" key="1">
    <source>
        <dbReference type="ARBA" id="ARBA00004123"/>
    </source>
</evidence>
<dbReference type="GO" id="GO:0042393">
    <property type="term" value="F:histone binding"/>
    <property type="evidence" value="ECO:0007669"/>
    <property type="project" value="TreeGrafter"/>
</dbReference>
<evidence type="ECO:0000256" key="4">
    <source>
        <dbReference type="ARBA" id="ARBA00022741"/>
    </source>
</evidence>
<evidence type="ECO:0000256" key="16">
    <source>
        <dbReference type="SAM" id="Coils"/>
    </source>
</evidence>
<evidence type="ECO:0000256" key="3">
    <source>
        <dbReference type="ARBA" id="ARBA00019805"/>
    </source>
</evidence>
<dbReference type="InParanoid" id="A0A1E5RN86"/>
<keyword evidence="11" id="KW-0804">Transcription</keyword>
<evidence type="ECO:0000256" key="17">
    <source>
        <dbReference type="SAM" id="MobiDB-lite"/>
    </source>
</evidence>
<dbReference type="EC" id="3.6.4.-" evidence="15"/>
<evidence type="ECO:0000256" key="5">
    <source>
        <dbReference type="ARBA" id="ARBA00022763"/>
    </source>
</evidence>
<dbReference type="Pfam" id="PF13892">
    <property type="entry name" value="DBINO"/>
    <property type="match status" value="1"/>
</dbReference>
<evidence type="ECO:0000313" key="21">
    <source>
        <dbReference type="EMBL" id="OEJ88324.1"/>
    </source>
</evidence>
<gene>
    <name evidence="21" type="ORF">AWRI3579_g885</name>
</gene>
<evidence type="ECO:0000256" key="9">
    <source>
        <dbReference type="ARBA" id="ARBA00023125"/>
    </source>
</evidence>
<keyword evidence="4" id="KW-0547">Nucleotide-binding</keyword>
<dbReference type="InterPro" id="IPR038718">
    <property type="entry name" value="SNF2-like_sf"/>
</dbReference>
<dbReference type="FunCoup" id="A0A1E5RN86">
    <property type="interactions" value="1141"/>
</dbReference>
<evidence type="ECO:0000259" key="20">
    <source>
        <dbReference type="PROSITE" id="PS51413"/>
    </source>
</evidence>
<dbReference type="GO" id="GO:0051276">
    <property type="term" value="P:chromosome organization"/>
    <property type="evidence" value="ECO:0007669"/>
    <property type="project" value="UniProtKB-ARBA"/>
</dbReference>
<dbReference type="GO" id="GO:0005524">
    <property type="term" value="F:ATP binding"/>
    <property type="evidence" value="ECO:0007669"/>
    <property type="project" value="UniProtKB-UniRule"/>
</dbReference>